<evidence type="ECO:0000313" key="2">
    <source>
        <dbReference type="EMBL" id="PSK87910.1"/>
    </source>
</evidence>
<proteinExistence type="predicted"/>
<accession>A0A1X6YZS7</accession>
<dbReference type="Pfam" id="PF10741">
    <property type="entry name" value="T2SSM_b"/>
    <property type="match status" value="1"/>
</dbReference>
<dbReference type="EMBL" id="PYGB01000002">
    <property type="protein sequence ID" value="PSK87910.1"/>
    <property type="molecule type" value="Genomic_DNA"/>
</dbReference>
<dbReference type="EMBL" id="FWFY01000003">
    <property type="protein sequence ID" value="SLN36169.1"/>
    <property type="molecule type" value="Genomic_DNA"/>
</dbReference>
<evidence type="ECO:0000313" key="5">
    <source>
        <dbReference type="Proteomes" id="UP000240624"/>
    </source>
</evidence>
<name>A0A1X6YZS7_9RHOB</name>
<keyword evidence="5" id="KW-1185">Reference proteome</keyword>
<sequence>MKGGFLGMIAPFLLAGLGAALFAAVIYPGELRRTALEADLQRLSGERDGLQRRITVWEKAGEGAELPSQVVQTAADQSDAVLTLQKTLVELGRQSALELSAFAEARPPAELTRPAVAVEIEGRSDFTAFARLLAGLEAVTPRLAVSHLSLHEASRERDLRANGPVEAPVLFQLVVWGFWVQEEEA</sequence>
<dbReference type="InterPro" id="IPR034756">
    <property type="entry name" value="T2SSM_b"/>
</dbReference>
<reference evidence="2 5" key="2">
    <citation type="submission" date="2018-03" db="EMBL/GenBank/DDBJ databases">
        <title>Genomic Encyclopedia of Archaeal and Bacterial Type Strains, Phase II (KMG-II): from individual species to whole genera.</title>
        <authorList>
            <person name="Goeker M."/>
        </authorList>
    </citation>
    <scope>NUCLEOTIDE SEQUENCE [LARGE SCALE GENOMIC DNA]</scope>
    <source>
        <strain evidence="2 5">DSM 29956</strain>
    </source>
</reference>
<protein>
    <submittedName>
        <fullName evidence="3">General secretion pathway protein M</fullName>
    </submittedName>
    <submittedName>
        <fullName evidence="2">Type II secretion system (T2SS) protein M subtype b</fullName>
    </submittedName>
</protein>
<evidence type="ECO:0000313" key="4">
    <source>
        <dbReference type="Proteomes" id="UP000193495"/>
    </source>
</evidence>
<feature type="coiled-coil region" evidence="1">
    <location>
        <begin position="33"/>
        <end position="60"/>
    </location>
</feature>
<dbReference type="Proteomes" id="UP000193495">
    <property type="component" value="Unassembled WGS sequence"/>
</dbReference>
<dbReference type="Proteomes" id="UP000240624">
    <property type="component" value="Unassembled WGS sequence"/>
</dbReference>
<evidence type="ECO:0000313" key="3">
    <source>
        <dbReference type="EMBL" id="SLN36169.1"/>
    </source>
</evidence>
<gene>
    <name evidence="2" type="ORF">CLV79_102402</name>
    <name evidence="3" type="ORF">LOS8367_01484</name>
</gene>
<evidence type="ECO:0000256" key="1">
    <source>
        <dbReference type="SAM" id="Coils"/>
    </source>
</evidence>
<keyword evidence="1" id="KW-0175">Coiled coil</keyword>
<organism evidence="3 4">
    <name type="scientific">Limimaricola soesokkakensis</name>
    <dbReference type="NCBI Taxonomy" id="1343159"/>
    <lineage>
        <taxon>Bacteria</taxon>
        <taxon>Pseudomonadati</taxon>
        <taxon>Pseudomonadota</taxon>
        <taxon>Alphaproteobacteria</taxon>
        <taxon>Rhodobacterales</taxon>
        <taxon>Paracoccaceae</taxon>
        <taxon>Limimaricola</taxon>
    </lineage>
</organism>
<dbReference type="AlphaFoldDB" id="A0A1X6YZS7"/>
<reference evidence="3 4" key="1">
    <citation type="submission" date="2017-03" db="EMBL/GenBank/DDBJ databases">
        <authorList>
            <person name="Afonso C.L."/>
            <person name="Miller P.J."/>
            <person name="Scott M.A."/>
            <person name="Spackman E."/>
            <person name="Goraichik I."/>
            <person name="Dimitrov K.M."/>
            <person name="Suarez D.L."/>
            <person name="Swayne D.E."/>
        </authorList>
    </citation>
    <scope>NUCLEOTIDE SEQUENCE [LARGE SCALE GENOMIC DNA]</scope>
    <source>
        <strain evidence="3 4">CECT 8367</strain>
    </source>
</reference>